<name>E0UAN5_GLOV7</name>
<dbReference type="InterPro" id="IPR050445">
    <property type="entry name" value="Bact_polysacc_biosynth/exp"/>
</dbReference>
<dbReference type="GO" id="GO:0004713">
    <property type="term" value="F:protein tyrosine kinase activity"/>
    <property type="evidence" value="ECO:0007669"/>
    <property type="project" value="TreeGrafter"/>
</dbReference>
<dbReference type="OrthoDB" id="580971at2"/>
<organism evidence="5 6">
    <name type="scientific">Gloeothece verrucosa (strain PCC 7822)</name>
    <name type="common">Cyanothece sp. (strain PCC 7822)</name>
    <dbReference type="NCBI Taxonomy" id="497965"/>
    <lineage>
        <taxon>Bacteria</taxon>
        <taxon>Bacillati</taxon>
        <taxon>Cyanobacteriota</taxon>
        <taxon>Cyanophyceae</taxon>
        <taxon>Oscillatoriophycideae</taxon>
        <taxon>Chroococcales</taxon>
        <taxon>Aphanothecaceae</taxon>
        <taxon>Gloeothece</taxon>
        <taxon>Gloeothece verrucosa</taxon>
    </lineage>
</organism>
<keyword evidence="4" id="KW-0812">Transmembrane</keyword>
<dbReference type="KEGG" id="cyj:Cyan7822_1903"/>
<reference evidence="6" key="1">
    <citation type="journal article" date="2011" name="MBio">
        <title>Novel metabolic attributes of the genus Cyanothece, comprising a group of unicellular nitrogen-fixing Cyanobacteria.</title>
        <authorList>
            <person name="Bandyopadhyay A."/>
            <person name="Elvitigala T."/>
            <person name="Welsh E."/>
            <person name="Stockel J."/>
            <person name="Liberton M."/>
            <person name="Min H."/>
            <person name="Sherman L.A."/>
            <person name="Pakrasi H.B."/>
        </authorList>
    </citation>
    <scope>NUCLEOTIDE SEQUENCE [LARGE SCALE GENOMIC DNA]</scope>
    <source>
        <strain evidence="6">PCC 7822</strain>
    </source>
</reference>
<dbReference type="InterPro" id="IPR005702">
    <property type="entry name" value="Wzc-like_C"/>
</dbReference>
<dbReference type="STRING" id="497965.Cyan7822_1903"/>
<dbReference type="PANTHER" id="PTHR32309:SF13">
    <property type="entry name" value="FERRIC ENTEROBACTIN TRANSPORT PROTEIN FEPE"/>
    <property type="match status" value="1"/>
</dbReference>
<sequence>MVTKFNKFSVSDQFQEFPSEDQEEISSSSARGLNLKPLIRTLIRKAWLIVGLTTLGTSGALVWSFQDPATYQGNFYLLVEPISPFSKMTDPTTIVRSSNGVPNEQLFALDYPTNLAFLQSPGMTFKLAKGIHEQKPAKSIPAIWLDLRENLKVERLGNTSSTATKIFAVTYKGEDPEEVKTVLQSASDTFLKYSAEDRETSLKAGVKFIDQQLPEIQQRLKKLQSQQEMLRRQYDLIDPTTKGQDVLTQVGSLTQQLLQVEDQLKTQQSLYENLRRQLNFSPDEALAASSLSQDPTRVALLNQLQQIDSQIAIESSRFTSENPTVQVLEQQKKNLLKLLNEKTEEIIAKNSIALPGNSKVLNYQDPTRLQLINQLVAANNQIQQLQVQYNSLQQYKTQSEKQSKLYPGIIRQYQELDRQIALTTDILNRLLTQRESLKVESAQELPWQLISPPQIPLDKDGKPISEPPDRKKKLLAGIMGGLILGVGIALLWEKRKNIFYNAEDLKDVVSFPVVGNIPWDSKLETSLYGTQASPTNSSEFDPALETPPIFSIHERGLLFLNAFDFLYSELSFIYNSPALHSLVVSSVQAQDGQSTVALYLAKAAAATGKKVLLVDSNLANPQLHLWLNLPNYKGLSDLLVDDELASYDVIESSKEVENLYLLSAGCAESPSTKLLWFPRMRSLMREFKVRYDLIIYDAPHFYESTDIGFLGAQTDGILMVAGIGKTSSSIFKQAMSEIEKLRLPVLGIVANHPSPPPSGMF</sequence>
<dbReference type="EMBL" id="CP002198">
    <property type="protein sequence ID" value="ADN13887.1"/>
    <property type="molecule type" value="Genomic_DNA"/>
</dbReference>
<feature type="coiled-coil region" evidence="3">
    <location>
        <begin position="325"/>
        <end position="402"/>
    </location>
</feature>
<evidence type="ECO:0000313" key="6">
    <source>
        <dbReference type="Proteomes" id="UP000008206"/>
    </source>
</evidence>
<dbReference type="InterPro" id="IPR027417">
    <property type="entry name" value="P-loop_NTPase"/>
</dbReference>
<evidence type="ECO:0000313" key="5">
    <source>
        <dbReference type="EMBL" id="ADN13887.1"/>
    </source>
</evidence>
<evidence type="ECO:0000256" key="2">
    <source>
        <dbReference type="ARBA" id="ARBA00022840"/>
    </source>
</evidence>
<dbReference type="Gene3D" id="3.40.50.300">
    <property type="entry name" value="P-loop containing nucleotide triphosphate hydrolases"/>
    <property type="match status" value="1"/>
</dbReference>
<dbReference type="eggNOG" id="COG0489">
    <property type="taxonomic scope" value="Bacteria"/>
</dbReference>
<evidence type="ECO:0000256" key="4">
    <source>
        <dbReference type="SAM" id="Phobius"/>
    </source>
</evidence>
<feature type="coiled-coil region" evidence="3">
    <location>
        <begin position="206"/>
        <end position="233"/>
    </location>
</feature>
<keyword evidence="3" id="KW-0175">Coiled coil</keyword>
<protein>
    <submittedName>
        <fullName evidence="5">Lipopolysaccharide biosynthesis protein</fullName>
    </submittedName>
</protein>
<gene>
    <name evidence="5" type="ordered locus">Cyan7822_1903</name>
</gene>
<keyword evidence="4" id="KW-1133">Transmembrane helix</keyword>
<dbReference type="Proteomes" id="UP000008206">
    <property type="component" value="Chromosome"/>
</dbReference>
<feature type="transmembrane region" description="Helical" evidence="4">
    <location>
        <begin position="46"/>
        <end position="65"/>
    </location>
</feature>
<dbReference type="RefSeq" id="WP_013321993.1">
    <property type="nucleotide sequence ID" value="NC_014501.1"/>
</dbReference>
<evidence type="ECO:0000256" key="3">
    <source>
        <dbReference type="SAM" id="Coils"/>
    </source>
</evidence>
<dbReference type="PANTHER" id="PTHR32309">
    <property type="entry name" value="TYROSINE-PROTEIN KINASE"/>
    <property type="match status" value="1"/>
</dbReference>
<keyword evidence="4" id="KW-0472">Membrane</keyword>
<dbReference type="AlphaFoldDB" id="E0UAN5"/>
<proteinExistence type="predicted"/>
<accession>E0UAN5</accession>
<keyword evidence="1" id="KW-0547">Nucleotide-binding</keyword>
<keyword evidence="2" id="KW-0067">ATP-binding</keyword>
<keyword evidence="6" id="KW-1185">Reference proteome</keyword>
<dbReference type="SUPFAM" id="SSF52540">
    <property type="entry name" value="P-loop containing nucleoside triphosphate hydrolases"/>
    <property type="match status" value="1"/>
</dbReference>
<dbReference type="GO" id="GO:0005886">
    <property type="term" value="C:plasma membrane"/>
    <property type="evidence" value="ECO:0007669"/>
    <property type="project" value="TreeGrafter"/>
</dbReference>
<dbReference type="eggNOG" id="COG3206">
    <property type="taxonomic scope" value="Bacteria"/>
</dbReference>
<dbReference type="CDD" id="cd05387">
    <property type="entry name" value="BY-kinase"/>
    <property type="match status" value="1"/>
</dbReference>
<evidence type="ECO:0000256" key="1">
    <source>
        <dbReference type="ARBA" id="ARBA00022741"/>
    </source>
</evidence>
<dbReference type="HOGENOM" id="CLU_009912_2_2_3"/>